<reference evidence="1 2" key="1">
    <citation type="submission" date="2015-12" db="EMBL/GenBank/DDBJ databases">
        <title>Dictyostelia acquired genes for synthesis and detection of signals that induce cell-type specialization by lateral gene transfer from prokaryotes.</title>
        <authorList>
            <person name="Gloeckner G."/>
            <person name="Schaap P."/>
        </authorList>
    </citation>
    <scope>NUCLEOTIDE SEQUENCE [LARGE SCALE GENOMIC DNA]</scope>
    <source>
        <strain evidence="1 2">TK</strain>
    </source>
</reference>
<dbReference type="Proteomes" id="UP000076078">
    <property type="component" value="Unassembled WGS sequence"/>
</dbReference>
<protein>
    <submittedName>
        <fullName evidence="1">Uncharacterized protein</fullName>
    </submittedName>
</protein>
<dbReference type="AlphaFoldDB" id="A0A151Z7K8"/>
<dbReference type="InParanoid" id="A0A151Z7K8"/>
<dbReference type="SUPFAM" id="SSF52047">
    <property type="entry name" value="RNI-like"/>
    <property type="match status" value="1"/>
</dbReference>
<proteinExistence type="predicted"/>
<organism evidence="1 2">
    <name type="scientific">Tieghemostelium lacteum</name>
    <name type="common">Slime mold</name>
    <name type="synonym">Dictyostelium lacteum</name>
    <dbReference type="NCBI Taxonomy" id="361077"/>
    <lineage>
        <taxon>Eukaryota</taxon>
        <taxon>Amoebozoa</taxon>
        <taxon>Evosea</taxon>
        <taxon>Eumycetozoa</taxon>
        <taxon>Dictyostelia</taxon>
        <taxon>Dictyosteliales</taxon>
        <taxon>Raperosteliaceae</taxon>
        <taxon>Tieghemostelium</taxon>
    </lineage>
</organism>
<dbReference type="InterPro" id="IPR032675">
    <property type="entry name" value="LRR_dom_sf"/>
</dbReference>
<dbReference type="EMBL" id="LODT01000037">
    <property type="protein sequence ID" value="KYQ89949.1"/>
    <property type="molecule type" value="Genomic_DNA"/>
</dbReference>
<comment type="caution">
    <text evidence="1">The sequence shown here is derived from an EMBL/GenBank/DDBJ whole genome shotgun (WGS) entry which is preliminary data.</text>
</comment>
<accession>A0A151Z7K8</accession>
<gene>
    <name evidence="1" type="ORF">DLAC_08520</name>
</gene>
<evidence type="ECO:0000313" key="1">
    <source>
        <dbReference type="EMBL" id="KYQ89949.1"/>
    </source>
</evidence>
<evidence type="ECO:0000313" key="2">
    <source>
        <dbReference type="Proteomes" id="UP000076078"/>
    </source>
</evidence>
<sequence>MEWDIVYYNENRDLVNNLLDLLKSNQTITSLTLNTNPHVSASYFFRMIFDEIFINNKTITKLNLGYLEASSLQLTDKFYQSLYDSSVTKLSITIRSGMNQFYEMIKNPHCNIQSLKVHCFYILPIELLESMKYNLSIKYLTIFTPSKEPIRLTYNHSLQRLIYDTHHFRYSYDSSCLVEFYQNFEKKIN</sequence>
<keyword evidence="2" id="KW-1185">Reference proteome</keyword>
<name>A0A151Z7K8_TIELA</name>
<dbReference type="Gene3D" id="3.80.10.10">
    <property type="entry name" value="Ribonuclease Inhibitor"/>
    <property type="match status" value="1"/>
</dbReference>